<dbReference type="Proteomes" id="UP000192161">
    <property type="component" value="Chromosome"/>
</dbReference>
<reference evidence="1 2" key="1">
    <citation type="journal article" date="2017" name="BMC Genomics">
        <title>Comparative and functional genomics of the Lactococcus lactis taxon; insights into evolution and niche adaptation.</title>
        <authorList>
            <person name="Kelleher P."/>
            <person name="Bottacini F."/>
            <person name="Mahony J."/>
            <person name="Kilcawley K.N."/>
            <person name="van Sinderen D."/>
        </authorList>
    </citation>
    <scope>NUCLEOTIDE SEQUENCE [LARGE SCALE GENOMIC DNA]</scope>
    <source>
        <strain evidence="1 2">JM3</strain>
    </source>
</reference>
<name>A0AA34TM19_LACLC</name>
<dbReference type="AlphaFoldDB" id="A0AA34TM19"/>
<evidence type="ECO:0000313" key="2">
    <source>
        <dbReference type="Proteomes" id="UP000192161"/>
    </source>
</evidence>
<organism evidence="1 2">
    <name type="scientific">Lactococcus lactis subsp. cremoris</name>
    <name type="common">Streptococcus cremoris</name>
    <dbReference type="NCBI Taxonomy" id="1359"/>
    <lineage>
        <taxon>Bacteria</taxon>
        <taxon>Bacillati</taxon>
        <taxon>Bacillota</taxon>
        <taxon>Bacilli</taxon>
        <taxon>Lactobacillales</taxon>
        <taxon>Streptococcaceae</taxon>
        <taxon>Lactococcus</taxon>
    </lineage>
</organism>
<accession>A0AA34TM19</accession>
<protein>
    <submittedName>
        <fullName evidence="1">Uncharacterized protein</fullName>
    </submittedName>
</protein>
<gene>
    <name evidence="1" type="ORF">LLJM3_2149</name>
</gene>
<dbReference type="RefSeq" id="WP_063284032.1">
    <property type="nucleotide sequence ID" value="NZ_CP015901.2"/>
</dbReference>
<dbReference type="EMBL" id="CP015901">
    <property type="protein sequence ID" value="ARE24325.1"/>
    <property type="molecule type" value="Genomic_DNA"/>
</dbReference>
<evidence type="ECO:0000313" key="1">
    <source>
        <dbReference type="EMBL" id="ARE24325.1"/>
    </source>
</evidence>
<sequence length="244" mass="28405">MKVKSYTVLEIAQKGKEKFGIDLEDTGALEKQIRLAITRENIQPVGRKKSTPTARNDANAYSEVDKDRILDDFLFDYLRSMSNDEAVKKFKSSAEYQKMADEANEEYFEGLKRWQQEEEERARYGNFDLPNSMTEDSERVNKKKYQIISDALVDFYLHDKVDLGGEEALGKAAFLSQILNSQFVAENLFSRLFDFKIDELVEDMNRIDYVQDELIGGDLGAKEMKLFDKLSNWRNYASLKREYM</sequence>
<proteinExistence type="predicted"/>